<comment type="caution">
    <text evidence="2">The sequence shown here is derived from an EMBL/GenBank/DDBJ whole genome shotgun (WGS) entry which is preliminary data.</text>
</comment>
<reference evidence="2" key="1">
    <citation type="journal article" date="2022" name="bioRxiv">
        <title>Sequencing and chromosome-scale assembly of the giantPleurodeles waltlgenome.</title>
        <authorList>
            <person name="Brown T."/>
            <person name="Elewa A."/>
            <person name="Iarovenko S."/>
            <person name="Subramanian E."/>
            <person name="Araus A.J."/>
            <person name="Petzold A."/>
            <person name="Susuki M."/>
            <person name="Suzuki K.-i.T."/>
            <person name="Hayashi T."/>
            <person name="Toyoda A."/>
            <person name="Oliveira C."/>
            <person name="Osipova E."/>
            <person name="Leigh N.D."/>
            <person name="Simon A."/>
            <person name="Yun M.H."/>
        </authorList>
    </citation>
    <scope>NUCLEOTIDE SEQUENCE</scope>
    <source>
        <strain evidence="2">20211129_DDA</strain>
        <tissue evidence="2">Liver</tissue>
    </source>
</reference>
<protein>
    <submittedName>
        <fullName evidence="2">Uncharacterized protein</fullName>
    </submittedName>
</protein>
<evidence type="ECO:0000256" key="1">
    <source>
        <dbReference type="SAM" id="MobiDB-lite"/>
    </source>
</evidence>
<evidence type="ECO:0000313" key="2">
    <source>
        <dbReference type="EMBL" id="KAJ1083712.1"/>
    </source>
</evidence>
<sequence length="97" mass="10257">MTRLPLALSRGLRSSCPSIGAAGQVLPHDRRAAGTEVIVCLSDTASNPISPDAEHFSDDDRLEEPVSRNKHVGGVPEFPDQESSPGASRDNAVLPAR</sequence>
<name>A0AAV7KWT5_PLEWA</name>
<proteinExistence type="predicted"/>
<feature type="compositionally biased region" description="Basic and acidic residues" evidence="1">
    <location>
        <begin position="52"/>
        <end position="67"/>
    </location>
</feature>
<keyword evidence="3" id="KW-1185">Reference proteome</keyword>
<dbReference type="EMBL" id="JANPWB010000016">
    <property type="protein sequence ID" value="KAJ1083712.1"/>
    <property type="molecule type" value="Genomic_DNA"/>
</dbReference>
<accession>A0AAV7KWT5</accession>
<dbReference type="Proteomes" id="UP001066276">
    <property type="component" value="Chromosome 12"/>
</dbReference>
<organism evidence="2 3">
    <name type="scientific">Pleurodeles waltl</name>
    <name type="common">Iberian ribbed newt</name>
    <dbReference type="NCBI Taxonomy" id="8319"/>
    <lineage>
        <taxon>Eukaryota</taxon>
        <taxon>Metazoa</taxon>
        <taxon>Chordata</taxon>
        <taxon>Craniata</taxon>
        <taxon>Vertebrata</taxon>
        <taxon>Euteleostomi</taxon>
        <taxon>Amphibia</taxon>
        <taxon>Batrachia</taxon>
        <taxon>Caudata</taxon>
        <taxon>Salamandroidea</taxon>
        <taxon>Salamandridae</taxon>
        <taxon>Pleurodelinae</taxon>
        <taxon>Pleurodeles</taxon>
    </lineage>
</organism>
<dbReference type="AlphaFoldDB" id="A0AAV7KWT5"/>
<gene>
    <name evidence="2" type="ORF">NDU88_003867</name>
</gene>
<evidence type="ECO:0000313" key="3">
    <source>
        <dbReference type="Proteomes" id="UP001066276"/>
    </source>
</evidence>
<feature type="region of interest" description="Disordered" evidence="1">
    <location>
        <begin position="44"/>
        <end position="97"/>
    </location>
</feature>